<sequence>MDSPRVSPRPTAAKPSHLINGRTHTAHSSSPLRPSSRTSVNAEERERLTASIISSNTRRQPIDLDLLRPSRVNGHLKHPPEVPDQNSATPTDIDVSARDPRDEAPSQTTLTKSRPASPYTQNPPIDFDGLSWP</sequence>
<accession>A0A8H3EYE4</accession>
<dbReference type="OrthoDB" id="4966at2759"/>
<proteinExistence type="predicted"/>
<feature type="region of interest" description="Disordered" evidence="1">
    <location>
        <begin position="1"/>
        <end position="133"/>
    </location>
</feature>
<protein>
    <submittedName>
        <fullName evidence="2">Uncharacterized protein</fullName>
    </submittedName>
</protein>
<feature type="compositionally biased region" description="Basic and acidic residues" evidence="1">
    <location>
        <begin position="95"/>
        <end position="104"/>
    </location>
</feature>
<dbReference type="AlphaFoldDB" id="A0A8H3EYE4"/>
<name>A0A8H3EYE4_9LECA</name>
<keyword evidence="3" id="KW-1185">Reference proteome</keyword>
<gene>
    <name evidence="2" type="ORF">ALECFALPRED_009398</name>
</gene>
<feature type="compositionally biased region" description="Low complexity" evidence="1">
    <location>
        <begin position="28"/>
        <end position="39"/>
    </location>
</feature>
<feature type="compositionally biased region" description="Polar residues" evidence="1">
    <location>
        <begin position="105"/>
        <end position="123"/>
    </location>
</feature>
<dbReference type="Proteomes" id="UP000664203">
    <property type="component" value="Unassembled WGS sequence"/>
</dbReference>
<organism evidence="2 3">
    <name type="scientific">Alectoria fallacina</name>
    <dbReference type="NCBI Taxonomy" id="1903189"/>
    <lineage>
        <taxon>Eukaryota</taxon>
        <taxon>Fungi</taxon>
        <taxon>Dikarya</taxon>
        <taxon>Ascomycota</taxon>
        <taxon>Pezizomycotina</taxon>
        <taxon>Lecanoromycetes</taxon>
        <taxon>OSLEUM clade</taxon>
        <taxon>Lecanoromycetidae</taxon>
        <taxon>Lecanorales</taxon>
        <taxon>Lecanorineae</taxon>
        <taxon>Parmeliaceae</taxon>
        <taxon>Alectoria</taxon>
    </lineage>
</organism>
<evidence type="ECO:0000313" key="2">
    <source>
        <dbReference type="EMBL" id="CAF9914133.1"/>
    </source>
</evidence>
<evidence type="ECO:0000256" key="1">
    <source>
        <dbReference type="SAM" id="MobiDB-lite"/>
    </source>
</evidence>
<comment type="caution">
    <text evidence="2">The sequence shown here is derived from an EMBL/GenBank/DDBJ whole genome shotgun (WGS) entry which is preliminary data.</text>
</comment>
<evidence type="ECO:0000313" key="3">
    <source>
        <dbReference type="Proteomes" id="UP000664203"/>
    </source>
</evidence>
<feature type="non-terminal residue" evidence="2">
    <location>
        <position position="133"/>
    </location>
</feature>
<dbReference type="EMBL" id="CAJPDR010000070">
    <property type="protein sequence ID" value="CAF9914133.1"/>
    <property type="molecule type" value="Genomic_DNA"/>
</dbReference>
<reference evidence="2" key="1">
    <citation type="submission" date="2021-03" db="EMBL/GenBank/DDBJ databases">
        <authorList>
            <person name="Tagirdzhanova G."/>
        </authorList>
    </citation>
    <scope>NUCLEOTIDE SEQUENCE</scope>
</reference>